<gene>
    <name evidence="13" type="ORF">MNBD_IGNAVI01-1429</name>
</gene>
<dbReference type="GO" id="GO:0000049">
    <property type="term" value="F:tRNA binding"/>
    <property type="evidence" value="ECO:0007669"/>
    <property type="project" value="UniProtKB-KW"/>
</dbReference>
<dbReference type="Gene3D" id="3.20.20.70">
    <property type="entry name" value="Aldolase class I"/>
    <property type="match status" value="1"/>
</dbReference>
<dbReference type="PIRSF" id="PIRSF006621">
    <property type="entry name" value="Dus"/>
    <property type="match status" value="1"/>
</dbReference>
<evidence type="ECO:0000313" key="13">
    <source>
        <dbReference type="EMBL" id="VAX16540.1"/>
    </source>
</evidence>
<keyword evidence="3" id="KW-0820">tRNA-binding</keyword>
<comment type="function">
    <text evidence="2">Catalyzes the synthesis of 5,6-dihydrouridine (D), a modified base found in the D-loop of most tRNAs, via the reduction of the C5-C6 double bond in target uridines.</text>
</comment>
<evidence type="ECO:0000256" key="4">
    <source>
        <dbReference type="ARBA" id="ARBA00022630"/>
    </source>
</evidence>
<keyword evidence="9" id="KW-0560">Oxidoreductase</keyword>
<dbReference type="InterPro" id="IPR013785">
    <property type="entry name" value="Aldolase_TIM"/>
</dbReference>
<keyword evidence="6" id="KW-0819">tRNA processing</keyword>
<keyword evidence="5" id="KW-0288">FMN</keyword>
<dbReference type="GO" id="GO:0017150">
    <property type="term" value="F:tRNA dihydrouridine synthase activity"/>
    <property type="evidence" value="ECO:0007669"/>
    <property type="project" value="InterPro"/>
</dbReference>
<protein>
    <submittedName>
        <fullName evidence="13">tRNA-dihydrouridine synthase DusB</fullName>
    </submittedName>
</protein>
<comment type="catalytic activity">
    <reaction evidence="10">
        <text>a 5,6-dihydrouridine in tRNA + NADP(+) = a uridine in tRNA + NADPH + H(+)</text>
        <dbReference type="Rhea" id="RHEA:23624"/>
        <dbReference type="Rhea" id="RHEA-COMP:13339"/>
        <dbReference type="Rhea" id="RHEA-COMP:13887"/>
        <dbReference type="ChEBI" id="CHEBI:15378"/>
        <dbReference type="ChEBI" id="CHEBI:57783"/>
        <dbReference type="ChEBI" id="CHEBI:58349"/>
        <dbReference type="ChEBI" id="CHEBI:65315"/>
        <dbReference type="ChEBI" id="CHEBI:74443"/>
    </reaction>
</comment>
<evidence type="ECO:0000256" key="8">
    <source>
        <dbReference type="ARBA" id="ARBA00022884"/>
    </source>
</evidence>
<evidence type="ECO:0000256" key="11">
    <source>
        <dbReference type="ARBA" id="ARBA00048802"/>
    </source>
</evidence>
<evidence type="ECO:0000256" key="9">
    <source>
        <dbReference type="ARBA" id="ARBA00023002"/>
    </source>
</evidence>
<dbReference type="PANTHER" id="PTHR45846:SF1">
    <property type="entry name" value="TRNA-DIHYDROURIDINE(47) SYNTHASE [NAD(P)(+)]-LIKE"/>
    <property type="match status" value="1"/>
</dbReference>
<proteinExistence type="predicted"/>
<feature type="domain" description="DUS-like FMN-binding" evidence="12">
    <location>
        <begin position="14"/>
        <end position="302"/>
    </location>
</feature>
<dbReference type="InterPro" id="IPR018517">
    <property type="entry name" value="tRNA_hU_synthase_CS"/>
</dbReference>
<keyword evidence="8" id="KW-0694">RNA-binding</keyword>
<evidence type="ECO:0000256" key="10">
    <source>
        <dbReference type="ARBA" id="ARBA00048205"/>
    </source>
</evidence>
<dbReference type="InterPro" id="IPR001269">
    <property type="entry name" value="DUS_fam"/>
</dbReference>
<comment type="cofactor">
    <cofactor evidence="1">
        <name>FMN</name>
        <dbReference type="ChEBI" id="CHEBI:58210"/>
    </cofactor>
</comment>
<evidence type="ECO:0000256" key="2">
    <source>
        <dbReference type="ARBA" id="ARBA00002790"/>
    </source>
</evidence>
<evidence type="ECO:0000259" key="12">
    <source>
        <dbReference type="Pfam" id="PF01207"/>
    </source>
</evidence>
<dbReference type="InterPro" id="IPR024036">
    <property type="entry name" value="tRNA-dHydroUridine_Synthase_C"/>
</dbReference>
<accession>A0A3B1C0Y0</accession>
<dbReference type="SUPFAM" id="SSF51395">
    <property type="entry name" value="FMN-linked oxidoreductases"/>
    <property type="match status" value="1"/>
</dbReference>
<evidence type="ECO:0000256" key="1">
    <source>
        <dbReference type="ARBA" id="ARBA00001917"/>
    </source>
</evidence>
<evidence type="ECO:0000256" key="3">
    <source>
        <dbReference type="ARBA" id="ARBA00022555"/>
    </source>
</evidence>
<dbReference type="EMBL" id="UOGD01000052">
    <property type="protein sequence ID" value="VAX16540.1"/>
    <property type="molecule type" value="Genomic_DNA"/>
</dbReference>
<dbReference type="Pfam" id="PF01207">
    <property type="entry name" value="Dus"/>
    <property type="match status" value="1"/>
</dbReference>
<evidence type="ECO:0000256" key="6">
    <source>
        <dbReference type="ARBA" id="ARBA00022694"/>
    </source>
</evidence>
<keyword evidence="4" id="KW-0285">Flavoprotein</keyword>
<evidence type="ECO:0000256" key="5">
    <source>
        <dbReference type="ARBA" id="ARBA00022643"/>
    </source>
</evidence>
<sequence length="348" mass="39087">MKLGKLNLGSKLFVAPMADVSDAPFRKIAKEYGAGLTFTQMVSAKGIVDNEFYALRQFAYSRDEKPIGVQLIGNEPDYLYQAVTEIKRYKPDLIDINFGCSVQNVTKHNLGAAILDNPLLMGELIKAMVSAADDIPVSVKLRLGQSMNRINILESAQVAQDNGASLIFIHARTRNSRYKDKPMWEWIKKVKEIVNIPVIGNGSLFTPQDIINMTAETNCDSVMIARGALGNPFIFSRYAAYIENGIDPGEPSFNEIEKVSIHHCELLSKEYADNIAAIKAKKNIIWYYKNCDGINALIKKITSAKSIENEIEIIHDHTEKLNAGFYPPEDHELINKKFGERVVFWLEK</sequence>
<dbReference type="AlphaFoldDB" id="A0A3B1C0Y0"/>
<comment type="catalytic activity">
    <reaction evidence="11">
        <text>a 5,6-dihydrouridine in tRNA + NAD(+) = a uridine in tRNA + NADH + H(+)</text>
        <dbReference type="Rhea" id="RHEA:54452"/>
        <dbReference type="Rhea" id="RHEA-COMP:13339"/>
        <dbReference type="Rhea" id="RHEA-COMP:13887"/>
        <dbReference type="ChEBI" id="CHEBI:15378"/>
        <dbReference type="ChEBI" id="CHEBI:57540"/>
        <dbReference type="ChEBI" id="CHEBI:57945"/>
        <dbReference type="ChEBI" id="CHEBI:65315"/>
        <dbReference type="ChEBI" id="CHEBI:74443"/>
    </reaction>
</comment>
<keyword evidence="7" id="KW-0521">NADP</keyword>
<evidence type="ECO:0000256" key="7">
    <source>
        <dbReference type="ARBA" id="ARBA00022857"/>
    </source>
</evidence>
<name>A0A3B1C0Y0_9ZZZZ</name>
<organism evidence="13">
    <name type="scientific">hydrothermal vent metagenome</name>
    <dbReference type="NCBI Taxonomy" id="652676"/>
    <lineage>
        <taxon>unclassified sequences</taxon>
        <taxon>metagenomes</taxon>
        <taxon>ecological metagenomes</taxon>
    </lineage>
</organism>
<dbReference type="PANTHER" id="PTHR45846">
    <property type="entry name" value="TRNA-DIHYDROURIDINE(47) SYNTHASE [NAD(P)(+)]-LIKE"/>
    <property type="match status" value="1"/>
</dbReference>
<dbReference type="InterPro" id="IPR035587">
    <property type="entry name" value="DUS-like_FMN-bd"/>
</dbReference>
<reference evidence="13" key="1">
    <citation type="submission" date="2018-06" db="EMBL/GenBank/DDBJ databases">
        <authorList>
            <person name="Zhirakovskaya E."/>
        </authorList>
    </citation>
    <scope>NUCLEOTIDE SEQUENCE</scope>
</reference>
<dbReference type="Gene3D" id="1.10.1200.80">
    <property type="entry name" value="Putative flavin oxidoreducatase, domain 2"/>
    <property type="match status" value="1"/>
</dbReference>
<dbReference type="CDD" id="cd02801">
    <property type="entry name" value="DUS_like_FMN"/>
    <property type="match status" value="1"/>
</dbReference>
<dbReference type="GO" id="GO:0050660">
    <property type="term" value="F:flavin adenine dinucleotide binding"/>
    <property type="evidence" value="ECO:0007669"/>
    <property type="project" value="InterPro"/>
</dbReference>
<dbReference type="NCBIfam" id="TIGR00737">
    <property type="entry name" value="nifR3_yhdG"/>
    <property type="match status" value="1"/>
</dbReference>
<dbReference type="InterPro" id="IPR004652">
    <property type="entry name" value="DusB-like"/>
</dbReference>
<dbReference type="PROSITE" id="PS01136">
    <property type="entry name" value="UPF0034"/>
    <property type="match status" value="1"/>
</dbReference>